<evidence type="ECO:0000313" key="10">
    <source>
        <dbReference type="Proteomes" id="UP001176940"/>
    </source>
</evidence>
<dbReference type="Pfam" id="PF03901">
    <property type="entry name" value="Glyco_transf_22"/>
    <property type="match status" value="1"/>
</dbReference>
<keyword evidence="6" id="KW-1133">Transmembrane helix</keyword>
<evidence type="ECO:0000256" key="2">
    <source>
        <dbReference type="ARBA" id="ARBA00022676"/>
    </source>
</evidence>
<keyword evidence="2" id="KW-0328">Glycosyltransferase</keyword>
<evidence type="ECO:0000256" key="7">
    <source>
        <dbReference type="ARBA" id="ARBA00023136"/>
    </source>
</evidence>
<feature type="region of interest" description="Disordered" evidence="8">
    <location>
        <begin position="1"/>
        <end position="21"/>
    </location>
</feature>
<keyword evidence="7" id="KW-0472">Membrane</keyword>
<evidence type="ECO:0000313" key="9">
    <source>
        <dbReference type="EMBL" id="CAJ0933141.1"/>
    </source>
</evidence>
<proteinExistence type="predicted"/>
<feature type="compositionally biased region" description="Low complexity" evidence="8">
    <location>
        <begin position="1"/>
        <end position="11"/>
    </location>
</feature>
<dbReference type="InterPro" id="IPR005599">
    <property type="entry name" value="GPI_mannosylTrfase"/>
</dbReference>
<comment type="subcellular location">
    <subcellularLocation>
        <location evidence="1">Endoplasmic reticulum membrane</location>
        <topology evidence="1">Multi-pass membrane protein</topology>
    </subcellularLocation>
</comment>
<dbReference type="EMBL" id="CAUEEQ010009106">
    <property type="protein sequence ID" value="CAJ0933141.1"/>
    <property type="molecule type" value="Genomic_DNA"/>
</dbReference>
<reference evidence="9" key="1">
    <citation type="submission" date="2023-07" db="EMBL/GenBank/DDBJ databases">
        <authorList>
            <person name="Stuckert A."/>
        </authorList>
    </citation>
    <scope>NUCLEOTIDE SEQUENCE</scope>
</reference>
<evidence type="ECO:0000256" key="1">
    <source>
        <dbReference type="ARBA" id="ARBA00004477"/>
    </source>
</evidence>
<name>A0ABN9L7T5_9NEOB</name>
<gene>
    <name evidence="9" type="ORF">RIMI_LOCUS5362182</name>
</gene>
<comment type="caution">
    <text evidence="9">The sequence shown here is derived from an EMBL/GenBank/DDBJ whole genome shotgun (WGS) entry which is preliminary data.</text>
</comment>
<evidence type="ECO:0000256" key="6">
    <source>
        <dbReference type="ARBA" id="ARBA00022989"/>
    </source>
</evidence>
<evidence type="ECO:0000256" key="8">
    <source>
        <dbReference type="SAM" id="MobiDB-lite"/>
    </source>
</evidence>
<evidence type="ECO:0008006" key="11">
    <source>
        <dbReference type="Google" id="ProtNLM"/>
    </source>
</evidence>
<evidence type="ECO:0000256" key="5">
    <source>
        <dbReference type="ARBA" id="ARBA00022824"/>
    </source>
</evidence>
<accession>A0ABN9L7T5</accession>
<keyword evidence="3" id="KW-0808">Transferase</keyword>
<sequence length="108" mass="12252">MEVIRSRALPPLRRPGPVPLRKRKSKLYSKDGEDAGAGLFGENVYFVVFAVAFRVLNCFLVRTSFVPDEYWQSLEVAHNMTFQYPLNSDIAELSLDGADNLHIFGFLD</sequence>
<keyword evidence="10" id="KW-1185">Reference proteome</keyword>
<organism evidence="9 10">
    <name type="scientific">Ranitomeya imitator</name>
    <name type="common">mimic poison frog</name>
    <dbReference type="NCBI Taxonomy" id="111125"/>
    <lineage>
        <taxon>Eukaryota</taxon>
        <taxon>Metazoa</taxon>
        <taxon>Chordata</taxon>
        <taxon>Craniata</taxon>
        <taxon>Vertebrata</taxon>
        <taxon>Euteleostomi</taxon>
        <taxon>Amphibia</taxon>
        <taxon>Batrachia</taxon>
        <taxon>Anura</taxon>
        <taxon>Neobatrachia</taxon>
        <taxon>Hyloidea</taxon>
        <taxon>Dendrobatidae</taxon>
        <taxon>Dendrobatinae</taxon>
        <taxon>Ranitomeya</taxon>
    </lineage>
</organism>
<dbReference type="Proteomes" id="UP001176940">
    <property type="component" value="Unassembled WGS sequence"/>
</dbReference>
<evidence type="ECO:0000256" key="4">
    <source>
        <dbReference type="ARBA" id="ARBA00022692"/>
    </source>
</evidence>
<evidence type="ECO:0000256" key="3">
    <source>
        <dbReference type="ARBA" id="ARBA00022679"/>
    </source>
</evidence>
<protein>
    <recommendedName>
        <fullName evidence="11">Mannosyltransferase</fullName>
    </recommendedName>
</protein>
<keyword evidence="4" id="KW-0812">Transmembrane</keyword>
<keyword evidence="5" id="KW-0256">Endoplasmic reticulum</keyword>